<dbReference type="GO" id="GO:0005576">
    <property type="term" value="C:extracellular region"/>
    <property type="evidence" value="ECO:0007669"/>
    <property type="project" value="UniProtKB-SubCell"/>
</dbReference>
<dbReference type="SUPFAM" id="SSF140129">
    <property type="entry name" value="MxiH-like"/>
    <property type="match status" value="1"/>
</dbReference>
<evidence type="ECO:0000256" key="6">
    <source>
        <dbReference type="ARBA" id="ARBA00023026"/>
    </source>
</evidence>
<dbReference type="NCBIfam" id="TIGR02105">
    <property type="entry name" value="III_needle"/>
    <property type="match status" value="1"/>
</dbReference>
<dbReference type="KEGG" id="pfg:AB870_12215"/>
<dbReference type="AlphaFoldDB" id="A0A0H3WYR7"/>
<evidence type="ECO:0000256" key="5">
    <source>
        <dbReference type="ARBA" id="ARBA00022927"/>
    </source>
</evidence>
<evidence type="ECO:0008006" key="10">
    <source>
        <dbReference type="Google" id="ProtNLM"/>
    </source>
</evidence>
<evidence type="ECO:0000256" key="1">
    <source>
        <dbReference type="ARBA" id="ARBA00004241"/>
    </source>
</evidence>
<keyword evidence="4" id="KW-0964">Secreted</keyword>
<reference evidence="8" key="1">
    <citation type="submission" date="2016-06" db="EMBL/GenBank/DDBJ databases">
        <title>Complete Genome Sequence of Pandoraea faecigallinarum DSM-23572.</title>
        <authorList>
            <person name="Yong D."/>
            <person name="Ee R."/>
            <person name="Lim Y.-L."/>
            <person name="Yin W.-F."/>
            <person name="Chan K.-G."/>
        </authorList>
    </citation>
    <scope>NUCLEOTIDE SEQUENCE</scope>
    <source>
        <strain evidence="8">DSM 23572</strain>
    </source>
</reference>
<sequence length="87" mass="9261">MADIIPRVNAPGDLTLLEKISNDFNGPVDDLKTRMEKALDAVKNDPTDSSSMATFQAAMAAYTSLRAGQSGTIKSLKDAVQGVISKF</sequence>
<evidence type="ECO:0000313" key="8">
    <source>
        <dbReference type="EMBL" id="AKM32785.2"/>
    </source>
</evidence>
<organism evidence="8 9">
    <name type="scientific">Pandoraea faecigallinarum</name>
    <dbReference type="NCBI Taxonomy" id="656179"/>
    <lineage>
        <taxon>Bacteria</taxon>
        <taxon>Pseudomonadati</taxon>
        <taxon>Pseudomonadota</taxon>
        <taxon>Betaproteobacteria</taxon>
        <taxon>Burkholderiales</taxon>
        <taxon>Burkholderiaceae</taxon>
        <taxon>Pandoraea</taxon>
    </lineage>
</organism>
<dbReference type="GO" id="GO:0030254">
    <property type="term" value="P:protein secretion by the type III secretion system"/>
    <property type="evidence" value="ECO:0007669"/>
    <property type="project" value="InterPro"/>
</dbReference>
<dbReference type="GO" id="GO:0030257">
    <property type="term" value="C:type III protein secretion system complex"/>
    <property type="evidence" value="ECO:0007669"/>
    <property type="project" value="InterPro"/>
</dbReference>
<keyword evidence="5" id="KW-0653">Protein transport</keyword>
<dbReference type="Pfam" id="PF09392">
    <property type="entry name" value="T3SS_needle_F"/>
    <property type="match status" value="1"/>
</dbReference>
<keyword evidence="3" id="KW-0813">Transport</keyword>
<dbReference type="EMBL" id="CP011807">
    <property type="protein sequence ID" value="AKM32785.2"/>
    <property type="molecule type" value="Genomic_DNA"/>
</dbReference>
<dbReference type="Gene3D" id="1.20.58.90">
    <property type="match status" value="1"/>
</dbReference>
<evidence type="ECO:0000256" key="2">
    <source>
        <dbReference type="ARBA" id="ARBA00004613"/>
    </source>
</evidence>
<protein>
    <recommendedName>
        <fullName evidence="10">EscF/YscF/HrpA family type III secretion system needle major subunit</fullName>
    </recommendedName>
</protein>
<gene>
    <name evidence="8" type="ORF">AB870_12215</name>
</gene>
<dbReference type="GO" id="GO:0009986">
    <property type="term" value="C:cell surface"/>
    <property type="evidence" value="ECO:0007669"/>
    <property type="project" value="UniProtKB-SubCell"/>
</dbReference>
<dbReference type="Proteomes" id="UP000035651">
    <property type="component" value="Chromosome"/>
</dbReference>
<dbReference type="RefSeq" id="WP_053059512.1">
    <property type="nucleotide sequence ID" value="NZ_CP011807.3"/>
</dbReference>
<dbReference type="InterPro" id="IPR021123">
    <property type="entry name" value="T3SS_needle-like"/>
</dbReference>
<dbReference type="InterPro" id="IPR037203">
    <property type="entry name" value="T3SS_needle-like_sf"/>
</dbReference>
<proteinExistence type="inferred from homology"/>
<evidence type="ECO:0000256" key="3">
    <source>
        <dbReference type="ARBA" id="ARBA00022448"/>
    </source>
</evidence>
<dbReference type="STRING" id="656179.AB870_12215"/>
<dbReference type="InterPro" id="IPR011841">
    <property type="entry name" value="T3SS_needle_YscF"/>
</dbReference>
<dbReference type="OrthoDB" id="8943535at2"/>
<comment type="similarity">
    <text evidence="7">Belongs to the SctF family.</text>
</comment>
<evidence type="ECO:0000313" key="9">
    <source>
        <dbReference type="Proteomes" id="UP000035651"/>
    </source>
</evidence>
<keyword evidence="9" id="KW-1185">Reference proteome</keyword>
<keyword evidence="6" id="KW-0843">Virulence</keyword>
<comment type="subcellular location">
    <subcellularLocation>
        <location evidence="1">Cell surface</location>
    </subcellularLocation>
    <subcellularLocation>
        <location evidence="2">Secreted</location>
    </subcellularLocation>
</comment>
<evidence type="ECO:0000256" key="4">
    <source>
        <dbReference type="ARBA" id="ARBA00022525"/>
    </source>
</evidence>
<accession>A0A0H3WYR7</accession>
<evidence type="ECO:0000256" key="7">
    <source>
        <dbReference type="ARBA" id="ARBA00035658"/>
    </source>
</evidence>
<name>A0A0H3WYR7_9BURK</name>